<keyword evidence="6 8" id="KW-0472">Membrane</keyword>
<keyword evidence="12" id="KW-1185">Reference proteome</keyword>
<evidence type="ECO:0000256" key="8">
    <source>
        <dbReference type="RuleBase" id="RU280814"/>
    </source>
</evidence>
<dbReference type="GO" id="GO:0046983">
    <property type="term" value="F:protein dimerization activity"/>
    <property type="evidence" value="ECO:0007669"/>
    <property type="project" value="InterPro"/>
</dbReference>
<comment type="similarity">
    <text evidence="2 8">Belongs to the anoctamin family.</text>
</comment>
<feature type="transmembrane region" description="Helical" evidence="8">
    <location>
        <begin position="352"/>
        <end position="372"/>
    </location>
</feature>
<dbReference type="InterPro" id="IPR007632">
    <property type="entry name" value="Anoctamin"/>
</dbReference>
<feature type="region of interest" description="Disordered" evidence="9">
    <location>
        <begin position="840"/>
        <end position="882"/>
    </location>
</feature>
<sequence>MKQQSVLNEQESMALTSDLSSSTQDEIKINKSSMYFADGERKIDYVLVYEINNDNDEYKRESRRAEFEKNLLKRGLHLEYTTNEEEGSTNRTVFMKIHAPWDVLTSQAELLRIKMPIKCNDIRIKRKTSAIRTACNATSLCEIHNEEFDEPDYFTAVFNRKMVEQFVITDRNTFFKGSQRSRMVWDILIRTSYDSSSSNKVGINKLINSGVFTGAYPLHSGFYEERVKNEKGKVVAKKTSRQALYDYWAKPSKFMKYQPLWLIKSYFGEKIAIYFAWLGFYTWFLIPAALLGFICIVYGGLSLSSDIPSNDICNKTGVGSIVMCPNCDHKCETWKLTVSCFYSQITHVFDNWFTVIFAVCMSIWATLFLEFWKRRQAVLAWDWDLTDFELEEDVIRPEYEAGVKTKAKNPITQLCLVLVFVFGVIVYRIIVEYWLKNNEHVLWRGHASLITSFTGASLNLICIIILGRIYQYLAWRLTEWEYPRTESQFEDSYTFKVFMFEFINYNSSLFYIAFFKGKFSTVPNNKLSYIFGYPQEACDPAGCMVELVIQLSVIMIGKQFLNNCLEILFPIMSNKWRHYMAGSKRRAPRWEQDYQLQPAPPMQLFDEYLEMVLQFGFITLFVSAFPLAPLFAFLNNIMEIRLDAYKFVVAFRRPRPARARDLGIWYGILDGVSKIAVVCNACVIAFTSDFVPRMVYQLAYSVDNSLYGYIENKLAYYDLSEVSVVADNRTYCRYMDYRNPPCSLNATLSNDYWSSSMCQCDVNNSYQVCIKWWHILAAKFAFVLAFEHFVFGLKGLFAYAIPDVPEKVRVQIQRETYLAKQAFFEHEMLKNSVSRDVNETSSATGQISGQRPKSFFNENTKERMRESKIHPVQSSPENEDEV</sequence>
<evidence type="ECO:0000259" key="10">
    <source>
        <dbReference type="Pfam" id="PF04547"/>
    </source>
</evidence>
<dbReference type="GO" id="GO:0005886">
    <property type="term" value="C:plasma membrane"/>
    <property type="evidence" value="ECO:0007669"/>
    <property type="project" value="UniProtKB-SubCell"/>
</dbReference>
<proteinExistence type="inferred from homology"/>
<feature type="transmembrane region" description="Helical" evidence="8">
    <location>
        <begin position="612"/>
        <end position="634"/>
    </location>
</feature>
<evidence type="ECO:0000256" key="5">
    <source>
        <dbReference type="ARBA" id="ARBA00022989"/>
    </source>
</evidence>
<evidence type="ECO:0000256" key="1">
    <source>
        <dbReference type="ARBA" id="ARBA00004651"/>
    </source>
</evidence>
<dbReference type="GO" id="GO:0005254">
    <property type="term" value="F:chloride channel activity"/>
    <property type="evidence" value="ECO:0007669"/>
    <property type="project" value="TreeGrafter"/>
</dbReference>
<evidence type="ECO:0000256" key="2">
    <source>
        <dbReference type="ARBA" id="ARBA00009671"/>
    </source>
</evidence>
<feature type="domain" description="Anoctamin transmembrane" evidence="10">
    <location>
        <begin position="263"/>
        <end position="815"/>
    </location>
</feature>
<evidence type="ECO:0000256" key="4">
    <source>
        <dbReference type="ARBA" id="ARBA00022692"/>
    </source>
</evidence>
<evidence type="ECO:0000256" key="3">
    <source>
        <dbReference type="ARBA" id="ARBA00022475"/>
    </source>
</evidence>
<dbReference type="PANTHER" id="PTHR12308">
    <property type="entry name" value="ANOCTAMIN"/>
    <property type="match status" value="1"/>
</dbReference>
<dbReference type="InterPro" id="IPR049452">
    <property type="entry name" value="Anoctamin_TM"/>
</dbReference>
<dbReference type="PANTHER" id="PTHR12308:SF84">
    <property type="entry name" value="ANOCTAMIN"/>
    <property type="match status" value="1"/>
</dbReference>
<dbReference type="AlphaFoldDB" id="A0A915JIL9"/>
<feature type="compositionally biased region" description="Polar residues" evidence="9">
    <location>
        <begin position="840"/>
        <end position="851"/>
    </location>
</feature>
<feature type="compositionally biased region" description="Basic and acidic residues" evidence="9">
    <location>
        <begin position="859"/>
        <end position="869"/>
    </location>
</feature>
<feature type="transmembrane region" description="Helical" evidence="8">
    <location>
        <begin position="271"/>
        <end position="301"/>
    </location>
</feature>
<keyword evidence="3" id="KW-1003">Cell membrane</keyword>
<feature type="region of interest" description="Disordered" evidence="9">
    <location>
        <begin position="1"/>
        <end position="21"/>
    </location>
</feature>
<keyword evidence="7" id="KW-0325">Glycoprotein</keyword>
<dbReference type="WBParaSite" id="nRc.2.0.1.t25927-RA">
    <property type="protein sequence ID" value="nRc.2.0.1.t25927-RA"/>
    <property type="gene ID" value="nRc.2.0.1.g25927"/>
</dbReference>
<evidence type="ECO:0000256" key="9">
    <source>
        <dbReference type="SAM" id="MobiDB-lite"/>
    </source>
</evidence>
<organism evidence="12 13">
    <name type="scientific">Romanomermis culicivorax</name>
    <name type="common">Nematode worm</name>
    <dbReference type="NCBI Taxonomy" id="13658"/>
    <lineage>
        <taxon>Eukaryota</taxon>
        <taxon>Metazoa</taxon>
        <taxon>Ecdysozoa</taxon>
        <taxon>Nematoda</taxon>
        <taxon>Enoplea</taxon>
        <taxon>Dorylaimia</taxon>
        <taxon>Mermithida</taxon>
        <taxon>Mermithoidea</taxon>
        <taxon>Mermithidae</taxon>
        <taxon>Romanomermis</taxon>
    </lineage>
</organism>
<comment type="subcellular location">
    <subcellularLocation>
        <location evidence="1">Cell membrane</location>
        <topology evidence="1">Multi-pass membrane protein</topology>
    </subcellularLocation>
    <subcellularLocation>
        <location evidence="8">Membrane</location>
        <topology evidence="8">Multi-pass membrane protein</topology>
    </subcellularLocation>
</comment>
<feature type="transmembrane region" description="Helical" evidence="8">
    <location>
        <begin position="414"/>
        <end position="435"/>
    </location>
</feature>
<evidence type="ECO:0000256" key="7">
    <source>
        <dbReference type="ARBA" id="ARBA00023180"/>
    </source>
</evidence>
<feature type="domain" description="Anoctamin dimerisation" evidence="11">
    <location>
        <begin position="35"/>
        <end position="260"/>
    </location>
</feature>
<dbReference type="InterPro" id="IPR032394">
    <property type="entry name" value="Anoct_dimer"/>
</dbReference>
<keyword evidence="5 8" id="KW-1133">Transmembrane helix</keyword>
<name>A0A915JIL9_ROMCU</name>
<evidence type="ECO:0000256" key="6">
    <source>
        <dbReference type="ARBA" id="ARBA00023136"/>
    </source>
</evidence>
<evidence type="ECO:0000313" key="13">
    <source>
        <dbReference type="WBParaSite" id="nRc.2.0.1.t25927-RA"/>
    </source>
</evidence>
<protein>
    <recommendedName>
        <fullName evidence="8">Anoctamin</fullName>
    </recommendedName>
</protein>
<reference evidence="13" key="1">
    <citation type="submission" date="2022-11" db="UniProtKB">
        <authorList>
            <consortium name="WormBaseParasite"/>
        </authorList>
    </citation>
    <scope>IDENTIFICATION</scope>
</reference>
<evidence type="ECO:0000259" key="11">
    <source>
        <dbReference type="Pfam" id="PF16178"/>
    </source>
</evidence>
<feature type="transmembrane region" description="Helical" evidence="8">
    <location>
        <begin position="447"/>
        <end position="467"/>
    </location>
</feature>
<dbReference type="Pfam" id="PF16178">
    <property type="entry name" value="Anoct_dimer"/>
    <property type="match status" value="1"/>
</dbReference>
<evidence type="ECO:0000313" key="12">
    <source>
        <dbReference type="Proteomes" id="UP000887565"/>
    </source>
</evidence>
<keyword evidence="4 8" id="KW-0812">Transmembrane</keyword>
<dbReference type="Proteomes" id="UP000887565">
    <property type="component" value="Unplaced"/>
</dbReference>
<comment type="caution">
    <text evidence="8">Lacks conserved residue(s) required for the propagation of feature annotation.</text>
</comment>
<accession>A0A915JIL9</accession>
<dbReference type="Pfam" id="PF04547">
    <property type="entry name" value="Anoctamin"/>
    <property type="match status" value="1"/>
</dbReference>
<dbReference type="OMA" id="LRNVQYW"/>